<dbReference type="GeneID" id="63688251"/>
<protein>
    <submittedName>
        <fullName evidence="1">Uncharacterized protein</fullName>
    </submittedName>
</protein>
<sequence>MVVRGLGLWGNIVVLAYNPNGHQLLLRIPEDGYDTLYRLQDRRSMARRPSEEWNVLSYYVEEGAKVTAPMLDASEPCCRVNTDFMSADAARLADCDSVYGVDMKAKQSALGRLGFPNLAT</sequence>
<dbReference type="Proteomes" id="UP000030653">
    <property type="component" value="Unassembled WGS sequence"/>
</dbReference>
<evidence type="ECO:0000313" key="2">
    <source>
        <dbReference type="Proteomes" id="UP000030653"/>
    </source>
</evidence>
<dbReference type="OrthoDB" id="3397483at2759"/>
<dbReference type="RefSeq" id="XP_040627290.1">
    <property type="nucleotide sequence ID" value="XM_040773189.1"/>
</dbReference>
<reference evidence="1 2" key="1">
    <citation type="journal article" date="2012" name="Science">
        <title>The Paleozoic origin of enzymatic lignin decomposition reconstructed from 31 fungal genomes.</title>
        <authorList>
            <person name="Floudas D."/>
            <person name="Binder M."/>
            <person name="Riley R."/>
            <person name="Barry K."/>
            <person name="Blanchette R.A."/>
            <person name="Henrissat B."/>
            <person name="Martinez A.T."/>
            <person name="Otillar R."/>
            <person name="Spatafora J.W."/>
            <person name="Yadav J.S."/>
            <person name="Aerts A."/>
            <person name="Benoit I."/>
            <person name="Boyd A."/>
            <person name="Carlson A."/>
            <person name="Copeland A."/>
            <person name="Coutinho P.M."/>
            <person name="de Vries R.P."/>
            <person name="Ferreira P."/>
            <person name="Findley K."/>
            <person name="Foster B."/>
            <person name="Gaskell J."/>
            <person name="Glotzer D."/>
            <person name="Gorecki P."/>
            <person name="Heitman J."/>
            <person name="Hesse C."/>
            <person name="Hori C."/>
            <person name="Igarashi K."/>
            <person name="Jurgens J.A."/>
            <person name="Kallen N."/>
            <person name="Kersten P."/>
            <person name="Kohler A."/>
            <person name="Kuees U."/>
            <person name="Kumar T.K.A."/>
            <person name="Kuo A."/>
            <person name="LaButti K."/>
            <person name="Larrondo L.F."/>
            <person name="Lindquist E."/>
            <person name="Ling A."/>
            <person name="Lombard V."/>
            <person name="Lucas S."/>
            <person name="Lundell T."/>
            <person name="Martin R."/>
            <person name="McLaughlin D.J."/>
            <person name="Morgenstern I."/>
            <person name="Morin E."/>
            <person name="Murat C."/>
            <person name="Nagy L.G."/>
            <person name="Nolan M."/>
            <person name="Ohm R.A."/>
            <person name="Patyshakuliyeva A."/>
            <person name="Rokas A."/>
            <person name="Ruiz-Duenas F.J."/>
            <person name="Sabat G."/>
            <person name="Salamov A."/>
            <person name="Samejima M."/>
            <person name="Schmutz J."/>
            <person name="Slot J.C."/>
            <person name="St John F."/>
            <person name="Stenlid J."/>
            <person name="Sun H."/>
            <person name="Sun S."/>
            <person name="Syed K."/>
            <person name="Tsang A."/>
            <person name="Wiebenga A."/>
            <person name="Young D."/>
            <person name="Pisabarro A."/>
            <person name="Eastwood D.C."/>
            <person name="Martin F."/>
            <person name="Cullen D."/>
            <person name="Grigoriev I.V."/>
            <person name="Hibbett D.S."/>
        </authorList>
    </citation>
    <scope>NUCLEOTIDE SEQUENCE [LARGE SCALE GENOMIC DNA]</scope>
    <source>
        <strain evidence="1 2">DJM-731 SS1</strain>
    </source>
</reference>
<dbReference type="AlphaFoldDB" id="M5G9C4"/>
<accession>M5G9C4</accession>
<name>M5G9C4_DACPD</name>
<gene>
    <name evidence="1" type="ORF">DACRYDRAFT_23284</name>
</gene>
<dbReference type="EMBL" id="JH795867">
    <property type="protein sequence ID" value="EJU00393.1"/>
    <property type="molecule type" value="Genomic_DNA"/>
</dbReference>
<keyword evidence="2" id="KW-1185">Reference proteome</keyword>
<organism evidence="1 2">
    <name type="scientific">Dacryopinax primogenitus (strain DJM 731)</name>
    <name type="common">Brown rot fungus</name>
    <dbReference type="NCBI Taxonomy" id="1858805"/>
    <lineage>
        <taxon>Eukaryota</taxon>
        <taxon>Fungi</taxon>
        <taxon>Dikarya</taxon>
        <taxon>Basidiomycota</taxon>
        <taxon>Agaricomycotina</taxon>
        <taxon>Dacrymycetes</taxon>
        <taxon>Dacrymycetales</taxon>
        <taxon>Dacrymycetaceae</taxon>
        <taxon>Dacryopinax</taxon>
    </lineage>
</organism>
<proteinExistence type="predicted"/>
<evidence type="ECO:0000313" key="1">
    <source>
        <dbReference type="EMBL" id="EJU00393.1"/>
    </source>
</evidence>
<dbReference type="HOGENOM" id="CLU_2049628_0_0_1"/>